<dbReference type="Gene3D" id="1.10.1040.10">
    <property type="entry name" value="N-(1-d-carboxylethyl)-l-norvaline Dehydrogenase, domain 2"/>
    <property type="match status" value="2"/>
</dbReference>
<dbReference type="Gene3D" id="3.40.50.720">
    <property type="entry name" value="NAD(P)-binding Rossmann-like Domain"/>
    <property type="match status" value="2"/>
</dbReference>
<dbReference type="RefSeq" id="WP_151563991.1">
    <property type="nucleotide sequence ID" value="NZ_WBMT01000012.1"/>
</dbReference>
<dbReference type="Proteomes" id="UP000468735">
    <property type="component" value="Unassembled WGS sequence"/>
</dbReference>
<dbReference type="GO" id="GO:0070403">
    <property type="term" value="F:NAD+ binding"/>
    <property type="evidence" value="ECO:0007669"/>
    <property type="project" value="InterPro"/>
</dbReference>
<dbReference type="SUPFAM" id="SSF48179">
    <property type="entry name" value="6-phosphogluconate dehydrogenase C-terminal domain-like"/>
    <property type="match status" value="2"/>
</dbReference>
<dbReference type="AlphaFoldDB" id="A0A6H9YK62"/>
<comment type="pathway">
    <text evidence="1">Lipid metabolism; butanoate metabolism.</text>
</comment>
<dbReference type="InterPro" id="IPR036291">
    <property type="entry name" value="NAD(P)-bd_dom_sf"/>
</dbReference>
<evidence type="ECO:0000313" key="6">
    <source>
        <dbReference type="EMBL" id="KAB2345978.1"/>
    </source>
</evidence>
<dbReference type="SUPFAM" id="SSF51735">
    <property type="entry name" value="NAD(P)-binding Rossmann-fold domains"/>
    <property type="match status" value="2"/>
</dbReference>
<accession>A0A6H9YK62</accession>
<gene>
    <name evidence="6" type="ORF">F8566_24980</name>
</gene>
<keyword evidence="3" id="KW-0560">Oxidoreductase</keyword>
<dbReference type="NCBIfam" id="NF005875">
    <property type="entry name" value="PRK07819.1"/>
    <property type="match status" value="1"/>
</dbReference>
<comment type="similarity">
    <text evidence="2">Belongs to the 3-hydroxyacyl-CoA dehydrogenase family.</text>
</comment>
<evidence type="ECO:0000256" key="3">
    <source>
        <dbReference type="ARBA" id="ARBA00023002"/>
    </source>
</evidence>
<dbReference type="InterPro" id="IPR006176">
    <property type="entry name" value="3-OHacyl-CoA_DH_NAD-bd"/>
</dbReference>
<organism evidence="6 7">
    <name type="scientific">Actinomadura rudentiformis</name>
    <dbReference type="NCBI Taxonomy" id="359158"/>
    <lineage>
        <taxon>Bacteria</taxon>
        <taxon>Bacillati</taxon>
        <taxon>Actinomycetota</taxon>
        <taxon>Actinomycetes</taxon>
        <taxon>Streptosporangiales</taxon>
        <taxon>Thermomonosporaceae</taxon>
        <taxon>Actinomadura</taxon>
    </lineage>
</organism>
<dbReference type="GO" id="GO:0006635">
    <property type="term" value="P:fatty acid beta-oxidation"/>
    <property type="evidence" value="ECO:0007669"/>
    <property type="project" value="TreeGrafter"/>
</dbReference>
<dbReference type="PANTHER" id="PTHR48075">
    <property type="entry name" value="3-HYDROXYACYL-COA DEHYDROGENASE FAMILY PROTEIN"/>
    <property type="match status" value="1"/>
</dbReference>
<dbReference type="Pfam" id="PF00725">
    <property type="entry name" value="3HCDH"/>
    <property type="match status" value="2"/>
</dbReference>
<keyword evidence="7" id="KW-1185">Reference proteome</keyword>
<feature type="domain" description="3-hydroxyacyl-CoA dehydrogenase NAD binding" evidence="5">
    <location>
        <begin position="9"/>
        <end position="186"/>
    </location>
</feature>
<protein>
    <submittedName>
        <fullName evidence="6">3-hydroxybutyryl-CoA dehydrogenase</fullName>
    </submittedName>
</protein>
<dbReference type="InterPro" id="IPR006108">
    <property type="entry name" value="3HC_DH_C"/>
</dbReference>
<comment type="caution">
    <text evidence="6">The sequence shown here is derived from an EMBL/GenBank/DDBJ whole genome shotgun (WGS) entry which is preliminary data.</text>
</comment>
<dbReference type="PANTHER" id="PTHR48075:SF9">
    <property type="entry name" value="3-HYDROXYBUTYRYL-COA DEHYDROGENASE"/>
    <property type="match status" value="1"/>
</dbReference>
<feature type="domain" description="3-hydroxyacyl-CoA dehydrogenase C-terminal" evidence="4">
    <location>
        <begin position="189"/>
        <end position="285"/>
    </location>
</feature>
<evidence type="ECO:0000259" key="4">
    <source>
        <dbReference type="Pfam" id="PF00725"/>
    </source>
</evidence>
<proteinExistence type="inferred from homology"/>
<sequence length="564" mass="58465">MSGGSFSRVGVVGLGTMGAGIAEVLARGGLAVVGIEINQDALDRGRGNLEGSTGRAVKRGKLTEEAQREILDRITLSTDFADLAECDLVIEAVPERLELKRRVFEQLDRVCRADAVLATNTSSLSVTDIAVTTNRPAKIVGVHFFNPAPVMRLVEIIGTVLTEDGAVARVADLVRGLGKTPVTIGDRAGFVANRLLFGYLNQAATMLESGHATRDDIDAAMKTGGGLPMGPFTLMDLIGLDTCLEVLEAIYQESRDRRHAPAPVLRELVTAGLLGRKTGRGFYSYDKTATASAPAPDAETGAPAAEAPQPVVGVAGSGTLAVAIIAGAARAGSEVRYVAGDGDKVQAARSELEKALDADALARVRGGSELSELAGCELIIEAVSEDVSVKRSLFAAVDNVAAPGAVLATTASTVPVIDLAMATDRPGDVVGLHFPEPGGGLVEIAGTVVTSPGVTDKAVELAGRLGLTAVRCRDRAGFIVDALRFPYLNDAAAMLEAGYADADSIDAAMTLGCGYPTGPIADLDRLGLDRAVAVLRALYAESREAALAPAPLLEEYVTAGRTLR</sequence>
<reference evidence="6 7" key="1">
    <citation type="submission" date="2019-09" db="EMBL/GenBank/DDBJ databases">
        <title>Actinomadura physcomitrii sp. nov., a novel actinomycete isolated from moss [Physcomitrium sphaericum (Ludw) Fuernr].</title>
        <authorList>
            <person name="Zhuang X."/>
            <person name="Liu C."/>
        </authorList>
    </citation>
    <scope>NUCLEOTIDE SEQUENCE [LARGE SCALE GENOMIC DNA]</scope>
    <source>
        <strain evidence="6 7">HMC1</strain>
    </source>
</reference>
<evidence type="ECO:0000256" key="1">
    <source>
        <dbReference type="ARBA" id="ARBA00005086"/>
    </source>
</evidence>
<dbReference type="OrthoDB" id="9771883at2"/>
<feature type="domain" description="3-hydroxyacyl-CoA dehydrogenase C-terminal" evidence="4">
    <location>
        <begin position="477"/>
        <end position="562"/>
    </location>
</feature>
<name>A0A6H9YK62_9ACTN</name>
<evidence type="ECO:0000259" key="5">
    <source>
        <dbReference type="Pfam" id="PF02737"/>
    </source>
</evidence>
<evidence type="ECO:0000256" key="2">
    <source>
        <dbReference type="ARBA" id="ARBA00009463"/>
    </source>
</evidence>
<dbReference type="FunFam" id="3.40.50.720:FF:000009">
    <property type="entry name" value="Fatty oxidation complex, alpha subunit"/>
    <property type="match status" value="1"/>
</dbReference>
<feature type="domain" description="3-hydroxyacyl-CoA dehydrogenase NAD binding" evidence="5">
    <location>
        <begin position="312"/>
        <end position="474"/>
    </location>
</feature>
<evidence type="ECO:0000313" key="7">
    <source>
        <dbReference type="Proteomes" id="UP000468735"/>
    </source>
</evidence>
<dbReference type="EMBL" id="WBMT01000012">
    <property type="protein sequence ID" value="KAB2345978.1"/>
    <property type="molecule type" value="Genomic_DNA"/>
</dbReference>
<dbReference type="GO" id="GO:0008691">
    <property type="term" value="F:3-hydroxybutyryl-CoA dehydrogenase activity"/>
    <property type="evidence" value="ECO:0007669"/>
    <property type="project" value="TreeGrafter"/>
</dbReference>
<dbReference type="InterPro" id="IPR008927">
    <property type="entry name" value="6-PGluconate_DH-like_C_sf"/>
</dbReference>
<dbReference type="Pfam" id="PF02737">
    <property type="entry name" value="3HCDH_N"/>
    <property type="match status" value="2"/>
</dbReference>
<dbReference type="InterPro" id="IPR013328">
    <property type="entry name" value="6PGD_dom2"/>
</dbReference>